<feature type="domain" description="ZAD" evidence="2">
    <location>
        <begin position="2"/>
        <end position="75"/>
    </location>
</feature>
<dbReference type="Pfam" id="PF07776">
    <property type="entry name" value="zf-AD"/>
    <property type="match status" value="1"/>
</dbReference>
<dbReference type="GO" id="GO:0005634">
    <property type="term" value="C:nucleus"/>
    <property type="evidence" value="ECO:0007669"/>
    <property type="project" value="InterPro"/>
</dbReference>
<keyword evidence="4" id="KW-1185">Reference proteome</keyword>
<feature type="binding site" evidence="1">
    <location>
        <position position="4"/>
    </location>
    <ligand>
        <name>Zn(2+)</name>
        <dbReference type="ChEBI" id="CHEBI:29105"/>
    </ligand>
</feature>
<keyword evidence="1" id="KW-0862">Zinc</keyword>
<dbReference type="Proteomes" id="UP001153620">
    <property type="component" value="Chromosome 2"/>
</dbReference>
<reference evidence="3" key="1">
    <citation type="submission" date="2022-01" db="EMBL/GenBank/DDBJ databases">
        <authorList>
            <person name="King R."/>
        </authorList>
    </citation>
    <scope>NUCLEOTIDE SEQUENCE</scope>
</reference>
<name>A0A9N9RTJ4_9DIPT</name>
<evidence type="ECO:0000313" key="4">
    <source>
        <dbReference type="Proteomes" id="UP001153620"/>
    </source>
</evidence>
<organism evidence="3 4">
    <name type="scientific">Chironomus riparius</name>
    <dbReference type="NCBI Taxonomy" id="315576"/>
    <lineage>
        <taxon>Eukaryota</taxon>
        <taxon>Metazoa</taxon>
        <taxon>Ecdysozoa</taxon>
        <taxon>Arthropoda</taxon>
        <taxon>Hexapoda</taxon>
        <taxon>Insecta</taxon>
        <taxon>Pterygota</taxon>
        <taxon>Neoptera</taxon>
        <taxon>Endopterygota</taxon>
        <taxon>Diptera</taxon>
        <taxon>Nematocera</taxon>
        <taxon>Chironomoidea</taxon>
        <taxon>Chironomidae</taxon>
        <taxon>Chironominae</taxon>
        <taxon>Chironomus</taxon>
    </lineage>
</organism>
<dbReference type="AlphaFoldDB" id="A0A9N9RTJ4"/>
<dbReference type="SUPFAM" id="SSF57716">
    <property type="entry name" value="Glucocorticoid receptor-like (DNA-binding domain)"/>
    <property type="match status" value="1"/>
</dbReference>
<feature type="binding site" evidence="1">
    <location>
        <position position="7"/>
    </location>
    <ligand>
        <name>Zn(2+)</name>
        <dbReference type="ChEBI" id="CHEBI:29105"/>
    </ligand>
</feature>
<dbReference type="GO" id="GO:0008270">
    <property type="term" value="F:zinc ion binding"/>
    <property type="evidence" value="ECO:0007669"/>
    <property type="project" value="UniProtKB-UniRule"/>
</dbReference>
<keyword evidence="1" id="KW-0863">Zinc-finger</keyword>
<dbReference type="PROSITE" id="PS51915">
    <property type="entry name" value="ZAD"/>
    <property type="match status" value="1"/>
</dbReference>
<feature type="binding site" evidence="1">
    <location>
        <position position="48"/>
    </location>
    <ligand>
        <name>Zn(2+)</name>
        <dbReference type="ChEBI" id="CHEBI:29105"/>
    </ligand>
</feature>
<sequence>MRNCRICLKTDILDDMIVCFENTDLIQDLYFLSNVATVEIEGDVAKICRRCVKNIKQAAEFKRLCIKSDTERKKISNERFLWFTELQNLKITDSIDVTEAVSVSNEKNTENVNNSEDPELEDLLLEGNDILAELEKYEKNLNELHLHDPASISNENRTTVNDFIEYLTYEQLNQVTNDILELLNINDFVNGYTLIA</sequence>
<evidence type="ECO:0000259" key="2">
    <source>
        <dbReference type="PROSITE" id="PS51915"/>
    </source>
</evidence>
<dbReference type="OrthoDB" id="10614315at2759"/>
<reference evidence="3" key="2">
    <citation type="submission" date="2022-10" db="EMBL/GenBank/DDBJ databases">
        <authorList>
            <consortium name="ENA_rothamsted_submissions"/>
            <consortium name="culmorum"/>
            <person name="King R."/>
        </authorList>
    </citation>
    <scope>NUCLEOTIDE SEQUENCE</scope>
</reference>
<protein>
    <recommendedName>
        <fullName evidence="2">ZAD domain-containing protein</fullName>
    </recommendedName>
</protein>
<accession>A0A9N9RTJ4</accession>
<feature type="binding site" evidence="1">
    <location>
        <position position="51"/>
    </location>
    <ligand>
        <name>Zn(2+)</name>
        <dbReference type="ChEBI" id="CHEBI:29105"/>
    </ligand>
</feature>
<dbReference type="SMART" id="SM00868">
    <property type="entry name" value="zf-AD"/>
    <property type="match status" value="1"/>
</dbReference>
<evidence type="ECO:0000313" key="3">
    <source>
        <dbReference type="EMBL" id="CAG9803427.1"/>
    </source>
</evidence>
<proteinExistence type="predicted"/>
<dbReference type="EMBL" id="OU895878">
    <property type="protein sequence ID" value="CAG9803427.1"/>
    <property type="molecule type" value="Genomic_DNA"/>
</dbReference>
<keyword evidence="1" id="KW-0479">Metal-binding</keyword>
<dbReference type="InterPro" id="IPR012934">
    <property type="entry name" value="Znf_AD"/>
</dbReference>
<gene>
    <name evidence="3" type="ORF">CHIRRI_LOCUS6327</name>
</gene>
<evidence type="ECO:0000256" key="1">
    <source>
        <dbReference type="PROSITE-ProRule" id="PRU01263"/>
    </source>
</evidence>